<accession>A0A0F7L8T4</accession>
<proteinExistence type="predicted"/>
<reference evidence="2" key="1">
    <citation type="journal article" date="2015" name="Front. Microbiol.">
        <title>Combining genomic sequencing methods to explore viral diversity and reveal potential virus-host interactions.</title>
        <authorList>
            <person name="Chow C.E."/>
            <person name="Winget D.M."/>
            <person name="White R.A.III."/>
            <person name="Hallam S.J."/>
            <person name="Suttle C.A."/>
        </authorList>
    </citation>
    <scope>NUCLEOTIDE SEQUENCE</scope>
    <source>
        <strain evidence="2">Oxic1_5</strain>
    </source>
</reference>
<protein>
    <submittedName>
        <fullName evidence="2">Uncharacterized protein</fullName>
    </submittedName>
</protein>
<sequence length="65" mass="7311">MSEHYSKEYLDEVHRNLGGKLDQILDQVKFTNGKVKKITLALVLIGGFVVGLGLKEFNTIIAFFI</sequence>
<keyword evidence="1" id="KW-0472">Membrane</keyword>
<organism evidence="2">
    <name type="scientific">uncultured marine virus</name>
    <dbReference type="NCBI Taxonomy" id="186617"/>
    <lineage>
        <taxon>Viruses</taxon>
        <taxon>environmental samples</taxon>
    </lineage>
</organism>
<evidence type="ECO:0000256" key="1">
    <source>
        <dbReference type="SAM" id="Phobius"/>
    </source>
</evidence>
<name>A0A0F7L8T4_9VIRU</name>
<keyword evidence="1" id="KW-1133">Transmembrane helix</keyword>
<reference evidence="2" key="2">
    <citation type="submission" date="2015-03" db="EMBL/GenBank/DDBJ databases">
        <authorList>
            <person name="Chow C.-E.T."/>
            <person name="Winget D.M."/>
            <person name="White R.A.III."/>
            <person name="Hallam S.J."/>
            <person name="Suttle C.A."/>
        </authorList>
    </citation>
    <scope>NUCLEOTIDE SEQUENCE</scope>
    <source>
        <strain evidence="2">Oxic1_5</strain>
    </source>
</reference>
<feature type="transmembrane region" description="Helical" evidence="1">
    <location>
        <begin position="38"/>
        <end position="64"/>
    </location>
</feature>
<dbReference type="EMBL" id="KR029600">
    <property type="protein sequence ID" value="AKH47978.1"/>
    <property type="molecule type" value="Genomic_DNA"/>
</dbReference>
<keyword evidence="1" id="KW-0812">Transmembrane</keyword>
<evidence type="ECO:0000313" key="2">
    <source>
        <dbReference type="EMBL" id="AKH47978.1"/>
    </source>
</evidence>